<accession>X1FNQ4</accession>
<evidence type="ECO:0000256" key="3">
    <source>
        <dbReference type="ARBA" id="ARBA00023002"/>
    </source>
</evidence>
<feature type="domain" description="Digeranylgeranylglycerophospholipid reductase catalytic" evidence="7">
    <location>
        <begin position="50"/>
        <end position="119"/>
    </location>
</feature>
<evidence type="ECO:0000256" key="4">
    <source>
        <dbReference type="ARBA" id="ARBA00023098"/>
    </source>
</evidence>
<reference evidence="8" key="1">
    <citation type="journal article" date="2014" name="Front. Microbiol.">
        <title>High frequency of phylogenetically diverse reductive dehalogenase-homologous genes in deep subseafloor sedimentary metagenomes.</title>
        <authorList>
            <person name="Kawai M."/>
            <person name="Futagami T."/>
            <person name="Toyoda A."/>
            <person name="Takaki Y."/>
            <person name="Nishi S."/>
            <person name="Hori S."/>
            <person name="Arai W."/>
            <person name="Tsubouchi T."/>
            <person name="Morono Y."/>
            <person name="Uchiyama I."/>
            <person name="Ito T."/>
            <person name="Fujiyama A."/>
            <person name="Inagaki F."/>
            <person name="Takami H."/>
        </authorList>
    </citation>
    <scope>NUCLEOTIDE SEQUENCE</scope>
    <source>
        <strain evidence="8">Expedition CK06-06</strain>
    </source>
</reference>
<dbReference type="InterPro" id="IPR054715">
    <property type="entry name" value="GGR_cat"/>
</dbReference>
<keyword evidence="2" id="KW-0285">Flavoprotein</keyword>
<evidence type="ECO:0000256" key="5">
    <source>
        <dbReference type="ARBA" id="ARBA00023209"/>
    </source>
</evidence>
<gene>
    <name evidence="8" type="ORF">S03H2_17435</name>
</gene>
<keyword evidence="4" id="KW-0443">Lipid metabolism</keyword>
<evidence type="ECO:0000256" key="1">
    <source>
        <dbReference type="ARBA" id="ARBA00022516"/>
    </source>
</evidence>
<dbReference type="GO" id="GO:0008654">
    <property type="term" value="P:phospholipid biosynthetic process"/>
    <property type="evidence" value="ECO:0007669"/>
    <property type="project" value="UniProtKB-KW"/>
</dbReference>
<dbReference type="PANTHER" id="PTHR42685">
    <property type="entry name" value="GERANYLGERANYL DIPHOSPHATE REDUCTASE"/>
    <property type="match status" value="1"/>
</dbReference>
<evidence type="ECO:0000313" key="8">
    <source>
        <dbReference type="EMBL" id="GAH46597.1"/>
    </source>
</evidence>
<dbReference type="Pfam" id="PF22578">
    <property type="entry name" value="GGR_cat"/>
    <property type="match status" value="1"/>
</dbReference>
<dbReference type="AlphaFoldDB" id="X1FNQ4"/>
<dbReference type="EMBL" id="BARU01008994">
    <property type="protein sequence ID" value="GAH46597.1"/>
    <property type="molecule type" value="Genomic_DNA"/>
</dbReference>
<proteinExistence type="predicted"/>
<dbReference type="InterPro" id="IPR050407">
    <property type="entry name" value="Geranylgeranyl_reductase"/>
</dbReference>
<evidence type="ECO:0000256" key="6">
    <source>
        <dbReference type="ARBA" id="ARBA00023264"/>
    </source>
</evidence>
<dbReference type="GO" id="GO:0016491">
    <property type="term" value="F:oxidoreductase activity"/>
    <property type="evidence" value="ECO:0007669"/>
    <property type="project" value="UniProtKB-KW"/>
</dbReference>
<dbReference type="InterPro" id="IPR036188">
    <property type="entry name" value="FAD/NAD-bd_sf"/>
</dbReference>
<dbReference type="SUPFAM" id="SSF51905">
    <property type="entry name" value="FAD/NAD(P)-binding domain"/>
    <property type="match status" value="1"/>
</dbReference>
<keyword evidence="3" id="KW-0560">Oxidoreductase</keyword>
<keyword evidence="6" id="KW-1208">Phospholipid metabolism</keyword>
<keyword evidence="1" id="KW-0444">Lipid biosynthesis</keyword>
<feature type="non-terminal residue" evidence="8">
    <location>
        <position position="1"/>
    </location>
</feature>
<organism evidence="8">
    <name type="scientific">marine sediment metagenome</name>
    <dbReference type="NCBI Taxonomy" id="412755"/>
    <lineage>
        <taxon>unclassified sequences</taxon>
        <taxon>metagenomes</taxon>
        <taxon>ecological metagenomes</taxon>
    </lineage>
</organism>
<sequence>KDGGRFDEVTISQGTEKIVIKPEIIIAADGGNSIFHRYFDKRFVKKNRVAYGVTGKNFIQPDTSEIYFDAELAPGGYFYIVTCRNGISSAGIVLGSNKMRRLSRRYFDDFLSKKPTIADKIKSNNNKFVGEGHLFKLDRHTHDNLLLIGDAAGLIDPLMGYGMMPAIVSGYYAGKHSVEAIKKGILLL</sequence>
<dbReference type="Gene3D" id="3.50.50.60">
    <property type="entry name" value="FAD/NAD(P)-binding domain"/>
    <property type="match status" value="1"/>
</dbReference>
<comment type="caution">
    <text evidence="8">The sequence shown here is derived from an EMBL/GenBank/DDBJ whole genome shotgun (WGS) entry which is preliminary data.</text>
</comment>
<protein>
    <recommendedName>
        <fullName evidence="7">Digeranylgeranylglycerophospholipid reductase catalytic domain-containing protein</fullName>
    </recommendedName>
</protein>
<evidence type="ECO:0000256" key="2">
    <source>
        <dbReference type="ARBA" id="ARBA00022630"/>
    </source>
</evidence>
<name>X1FNQ4_9ZZZZ</name>
<keyword evidence="5" id="KW-0594">Phospholipid biosynthesis</keyword>
<dbReference type="PANTHER" id="PTHR42685:SF18">
    <property type="entry name" value="DIGERANYLGERANYLGLYCEROPHOSPHOLIPID REDUCTASE"/>
    <property type="match status" value="1"/>
</dbReference>
<evidence type="ECO:0000259" key="7">
    <source>
        <dbReference type="Pfam" id="PF22578"/>
    </source>
</evidence>